<dbReference type="Proteomes" id="UP000299102">
    <property type="component" value="Unassembled WGS sequence"/>
</dbReference>
<evidence type="ECO:0000313" key="2">
    <source>
        <dbReference type="Proteomes" id="UP000299102"/>
    </source>
</evidence>
<dbReference type="EMBL" id="BGZK01000255">
    <property type="protein sequence ID" value="GBP32090.1"/>
    <property type="molecule type" value="Genomic_DNA"/>
</dbReference>
<organism evidence="1 2">
    <name type="scientific">Eumeta variegata</name>
    <name type="common">Bagworm moth</name>
    <name type="synonym">Eumeta japonica</name>
    <dbReference type="NCBI Taxonomy" id="151549"/>
    <lineage>
        <taxon>Eukaryota</taxon>
        <taxon>Metazoa</taxon>
        <taxon>Ecdysozoa</taxon>
        <taxon>Arthropoda</taxon>
        <taxon>Hexapoda</taxon>
        <taxon>Insecta</taxon>
        <taxon>Pterygota</taxon>
        <taxon>Neoptera</taxon>
        <taxon>Endopterygota</taxon>
        <taxon>Lepidoptera</taxon>
        <taxon>Glossata</taxon>
        <taxon>Ditrysia</taxon>
        <taxon>Tineoidea</taxon>
        <taxon>Psychidae</taxon>
        <taxon>Oiketicinae</taxon>
        <taxon>Eumeta</taxon>
    </lineage>
</organism>
<comment type="caution">
    <text evidence="1">The sequence shown here is derived from an EMBL/GenBank/DDBJ whole genome shotgun (WGS) entry which is preliminary data.</text>
</comment>
<proteinExistence type="predicted"/>
<accession>A0A4C1V0Q7</accession>
<reference evidence="1 2" key="1">
    <citation type="journal article" date="2019" name="Commun. Biol.">
        <title>The bagworm genome reveals a unique fibroin gene that provides high tensile strength.</title>
        <authorList>
            <person name="Kono N."/>
            <person name="Nakamura H."/>
            <person name="Ohtoshi R."/>
            <person name="Tomita M."/>
            <person name="Numata K."/>
            <person name="Arakawa K."/>
        </authorList>
    </citation>
    <scope>NUCLEOTIDE SEQUENCE [LARGE SCALE GENOMIC DNA]</scope>
</reference>
<dbReference type="AlphaFoldDB" id="A0A4C1V0Q7"/>
<keyword evidence="2" id="KW-1185">Reference proteome</keyword>
<gene>
    <name evidence="1" type="ORF">EVAR_80856_1</name>
</gene>
<sequence length="103" mass="11695">MTNELQMFSCCRSRKRAQLRSFHTAVQFFSGSRLMANVFICQRSHEHPASEMHPAKNRSGRIMPFGFVTRNWIRRPVKSGTPVNHTHVSIAVLSASCVLFFAG</sequence>
<protein>
    <submittedName>
        <fullName evidence="1">Uncharacterized protein</fullName>
    </submittedName>
</protein>
<name>A0A4C1V0Q7_EUMVA</name>
<evidence type="ECO:0000313" key="1">
    <source>
        <dbReference type="EMBL" id="GBP32090.1"/>
    </source>
</evidence>